<feature type="domain" description="Ketoreductase" evidence="13">
    <location>
        <begin position="6"/>
        <end position="189"/>
    </location>
</feature>
<organism evidence="14 15">
    <name type="scientific">Marinobacterium mangrovicola</name>
    <dbReference type="NCBI Taxonomy" id="1476959"/>
    <lineage>
        <taxon>Bacteria</taxon>
        <taxon>Pseudomonadati</taxon>
        <taxon>Pseudomonadota</taxon>
        <taxon>Gammaproteobacteria</taxon>
        <taxon>Oceanospirillales</taxon>
        <taxon>Oceanospirillaceae</taxon>
        <taxon>Marinobacterium</taxon>
    </lineage>
</organism>
<name>A0A4R1GX77_9GAMM</name>
<dbReference type="Proteomes" id="UP000294546">
    <property type="component" value="Unassembled WGS sequence"/>
</dbReference>
<evidence type="ECO:0000256" key="9">
    <source>
        <dbReference type="ARBA" id="ARBA00023160"/>
    </source>
</evidence>
<feature type="binding site" evidence="11">
    <location>
        <begin position="154"/>
        <end position="158"/>
    </location>
    <ligand>
        <name>NADP(+)</name>
        <dbReference type="ChEBI" id="CHEBI:58349"/>
    </ligand>
</feature>
<dbReference type="PANTHER" id="PTHR42879:SF2">
    <property type="entry name" value="3-OXOACYL-[ACYL-CARRIER-PROTEIN] REDUCTASE FABG"/>
    <property type="match status" value="1"/>
</dbReference>
<dbReference type="RefSeq" id="WP_132288709.1">
    <property type="nucleotide sequence ID" value="NZ_SMFU01000007.1"/>
</dbReference>
<evidence type="ECO:0000256" key="6">
    <source>
        <dbReference type="ARBA" id="ARBA00022857"/>
    </source>
</evidence>
<keyword evidence="9 12" id="KW-0275">Fatty acid biosynthesis</keyword>
<keyword evidence="7 12" id="KW-0560">Oxidoreductase</keyword>
<dbReference type="Pfam" id="PF13561">
    <property type="entry name" value="adh_short_C2"/>
    <property type="match status" value="1"/>
</dbReference>
<dbReference type="InterPro" id="IPR002347">
    <property type="entry name" value="SDR_fam"/>
</dbReference>
<dbReference type="InterPro" id="IPR057326">
    <property type="entry name" value="KR_dom"/>
</dbReference>
<keyword evidence="6 11" id="KW-0521">NADP</keyword>
<dbReference type="InterPro" id="IPR036291">
    <property type="entry name" value="NAD(P)-bd_dom_sf"/>
</dbReference>
<dbReference type="OrthoDB" id="9804774at2"/>
<dbReference type="FunFam" id="3.40.50.720:FF:000037">
    <property type="entry name" value="3-oxoacyl-[acyl-carrier-protein] reductase FabG"/>
    <property type="match status" value="1"/>
</dbReference>
<keyword evidence="4 12" id="KW-0444">Lipid biosynthesis</keyword>
<feature type="binding site" evidence="11">
    <location>
        <position position="89"/>
    </location>
    <ligand>
        <name>NADP(+)</name>
        <dbReference type="ChEBI" id="CHEBI:58349"/>
    </ligand>
</feature>
<dbReference type="PANTHER" id="PTHR42879">
    <property type="entry name" value="3-OXOACYL-(ACYL-CARRIER-PROTEIN) REDUCTASE"/>
    <property type="match status" value="1"/>
</dbReference>
<keyword evidence="8 12" id="KW-0443">Lipid metabolism</keyword>
<comment type="pathway">
    <text evidence="2 12">Lipid metabolism; fatty acid biosynthesis.</text>
</comment>
<dbReference type="InterPro" id="IPR011284">
    <property type="entry name" value="3oxo_ACP_reduc"/>
</dbReference>
<dbReference type="GO" id="GO:0004316">
    <property type="term" value="F:3-oxoacyl-[acyl-carrier-protein] reductase (NADPH) activity"/>
    <property type="evidence" value="ECO:0007669"/>
    <property type="project" value="UniProtKB-UniRule"/>
</dbReference>
<evidence type="ECO:0000256" key="7">
    <source>
        <dbReference type="ARBA" id="ARBA00023002"/>
    </source>
</evidence>
<reference evidence="14 15" key="1">
    <citation type="submission" date="2019-03" db="EMBL/GenBank/DDBJ databases">
        <title>Genomic Encyclopedia of Archaeal and Bacterial Type Strains, Phase II (KMG-II): from individual species to whole genera.</title>
        <authorList>
            <person name="Goeker M."/>
        </authorList>
    </citation>
    <scope>NUCLEOTIDE SEQUENCE [LARGE SCALE GENOMIC DNA]</scope>
    <source>
        <strain evidence="14 15">DSM 27697</strain>
    </source>
</reference>
<dbReference type="NCBIfam" id="NF004197">
    <property type="entry name" value="PRK05653.1-1"/>
    <property type="match status" value="1"/>
</dbReference>
<dbReference type="NCBIfam" id="TIGR01830">
    <property type="entry name" value="3oxo_ACP_reduc"/>
    <property type="match status" value="1"/>
</dbReference>
<evidence type="ECO:0000313" key="15">
    <source>
        <dbReference type="Proteomes" id="UP000294546"/>
    </source>
</evidence>
<evidence type="ECO:0000256" key="2">
    <source>
        <dbReference type="ARBA" id="ARBA00005194"/>
    </source>
</evidence>
<dbReference type="GO" id="GO:0030497">
    <property type="term" value="P:fatty acid elongation"/>
    <property type="evidence" value="ECO:0007669"/>
    <property type="project" value="UniProtKB-ARBA"/>
</dbReference>
<dbReference type="AlphaFoldDB" id="A0A4R1GX77"/>
<feature type="binding site" evidence="11">
    <location>
        <position position="187"/>
    </location>
    <ligand>
        <name>NADP(+)</name>
        <dbReference type="ChEBI" id="CHEBI:58349"/>
    </ligand>
</feature>
<feature type="binding site" evidence="11">
    <location>
        <position position="37"/>
    </location>
    <ligand>
        <name>NADP(+)</name>
        <dbReference type="ChEBI" id="CHEBI:58349"/>
    </ligand>
</feature>
<proteinExistence type="inferred from homology"/>
<dbReference type="PRINTS" id="PR00080">
    <property type="entry name" value="SDRFAMILY"/>
</dbReference>
<protein>
    <recommendedName>
        <fullName evidence="12">3-oxoacyl-[acyl-carrier-protein] reductase</fullName>
        <ecNumber evidence="12">1.1.1.100</ecNumber>
    </recommendedName>
</protein>
<dbReference type="SMART" id="SM00822">
    <property type="entry name" value="PKS_KR"/>
    <property type="match status" value="1"/>
</dbReference>
<dbReference type="EC" id="1.1.1.100" evidence="12"/>
<dbReference type="UniPathway" id="UPA00094"/>
<evidence type="ECO:0000256" key="3">
    <source>
        <dbReference type="ARBA" id="ARBA00006484"/>
    </source>
</evidence>
<evidence type="ECO:0000256" key="11">
    <source>
        <dbReference type="PIRSR" id="PIRSR611284-2"/>
    </source>
</evidence>
<feature type="active site" description="Proton acceptor" evidence="10">
    <location>
        <position position="154"/>
    </location>
</feature>
<comment type="function">
    <text evidence="1 12">Catalyzes the NADPH-dependent reduction of beta-ketoacyl-ACP substrates to beta-hydroxyacyl-ACP products, the first reductive step in the elongation cycle of fatty acid biosynthesis.</text>
</comment>
<comment type="subunit">
    <text evidence="12">Homotetramer.</text>
</comment>
<evidence type="ECO:0000256" key="12">
    <source>
        <dbReference type="RuleBase" id="RU366074"/>
    </source>
</evidence>
<evidence type="ECO:0000256" key="10">
    <source>
        <dbReference type="PIRSR" id="PIRSR611284-1"/>
    </source>
</evidence>
<comment type="catalytic activity">
    <reaction evidence="12">
        <text>a (3R)-hydroxyacyl-[ACP] + NADP(+) = a 3-oxoacyl-[ACP] + NADPH + H(+)</text>
        <dbReference type="Rhea" id="RHEA:17397"/>
        <dbReference type="Rhea" id="RHEA-COMP:9916"/>
        <dbReference type="Rhea" id="RHEA-COMP:9945"/>
        <dbReference type="ChEBI" id="CHEBI:15378"/>
        <dbReference type="ChEBI" id="CHEBI:57783"/>
        <dbReference type="ChEBI" id="CHEBI:58349"/>
        <dbReference type="ChEBI" id="CHEBI:78776"/>
        <dbReference type="ChEBI" id="CHEBI:78827"/>
        <dbReference type="EC" id="1.1.1.100"/>
    </reaction>
</comment>
<dbReference type="GO" id="GO:0051287">
    <property type="term" value="F:NAD binding"/>
    <property type="evidence" value="ECO:0007669"/>
    <property type="project" value="UniProtKB-UniRule"/>
</dbReference>
<keyword evidence="15" id="KW-1185">Reference proteome</keyword>
<dbReference type="SUPFAM" id="SSF51735">
    <property type="entry name" value="NAD(P)-binding Rossmann-fold domains"/>
    <property type="match status" value="1"/>
</dbReference>
<dbReference type="CDD" id="cd05333">
    <property type="entry name" value="BKR_SDR_c"/>
    <property type="match status" value="1"/>
</dbReference>
<feature type="binding site" evidence="11">
    <location>
        <begin position="62"/>
        <end position="63"/>
    </location>
    <ligand>
        <name>NADP(+)</name>
        <dbReference type="ChEBI" id="CHEBI:58349"/>
    </ligand>
</feature>
<accession>A0A4R1GX77</accession>
<evidence type="ECO:0000259" key="13">
    <source>
        <dbReference type="SMART" id="SM00822"/>
    </source>
</evidence>
<dbReference type="PROSITE" id="PS00061">
    <property type="entry name" value="ADH_SHORT"/>
    <property type="match status" value="1"/>
</dbReference>
<sequence length="247" mass="25685">MSIEGKIALVTGATRGIGKAIAENLSSQGAVVIGTATSEGGASAISEYLAAAGNKGKGLVLNVSDADSVAEVLKSIQDEFGVVEILVNNAGITRDNLMMRMKDDEWDSVLNTNLTSIYRLAKGCLRGMTKARWGRIVSVSSVVASMGNAGQANYAAAKSGMEGFSRALAREIGARNVTVNCVAPGFIDTDMTSGLPEEHKAKLQSQIPMNRLGKPEEIASVVGFLCSEGGAYVTGETIQVNGGMYMG</sequence>
<dbReference type="NCBIfam" id="NF009464">
    <property type="entry name" value="PRK12824.1"/>
    <property type="match status" value="1"/>
</dbReference>
<dbReference type="NCBIfam" id="NF009466">
    <property type="entry name" value="PRK12826.1-2"/>
    <property type="match status" value="1"/>
</dbReference>
<dbReference type="Gene3D" id="3.40.50.720">
    <property type="entry name" value="NAD(P)-binding Rossmann-like Domain"/>
    <property type="match status" value="1"/>
</dbReference>
<dbReference type="PRINTS" id="PR00081">
    <property type="entry name" value="GDHRDH"/>
</dbReference>
<evidence type="ECO:0000256" key="5">
    <source>
        <dbReference type="ARBA" id="ARBA00022832"/>
    </source>
</evidence>
<evidence type="ECO:0000256" key="4">
    <source>
        <dbReference type="ARBA" id="ARBA00022516"/>
    </source>
</evidence>
<evidence type="ECO:0000313" key="14">
    <source>
        <dbReference type="EMBL" id="TCK09042.1"/>
    </source>
</evidence>
<evidence type="ECO:0000256" key="1">
    <source>
        <dbReference type="ARBA" id="ARBA00002607"/>
    </source>
</evidence>
<dbReference type="EMBL" id="SMFU01000007">
    <property type="protein sequence ID" value="TCK09042.1"/>
    <property type="molecule type" value="Genomic_DNA"/>
</dbReference>
<comment type="caution">
    <text evidence="14">The sequence shown here is derived from an EMBL/GenBank/DDBJ whole genome shotgun (WGS) entry which is preliminary data.</text>
</comment>
<evidence type="ECO:0000256" key="8">
    <source>
        <dbReference type="ARBA" id="ARBA00023098"/>
    </source>
</evidence>
<gene>
    <name evidence="14" type="ORF">CLV83_1140</name>
</gene>
<feature type="binding site" evidence="11">
    <location>
        <begin position="12"/>
        <end position="15"/>
    </location>
    <ligand>
        <name>NADP(+)</name>
        <dbReference type="ChEBI" id="CHEBI:58349"/>
    </ligand>
</feature>
<comment type="similarity">
    <text evidence="3 12">Belongs to the short-chain dehydrogenases/reductases (SDR) family.</text>
</comment>
<keyword evidence="5 12" id="KW-0276">Fatty acid metabolism</keyword>
<dbReference type="InterPro" id="IPR020904">
    <property type="entry name" value="Sc_DH/Rdtase_CS"/>
</dbReference>
<dbReference type="InterPro" id="IPR050259">
    <property type="entry name" value="SDR"/>
</dbReference>